<feature type="domain" description="C2" evidence="5">
    <location>
        <begin position="1"/>
        <end position="117"/>
    </location>
</feature>
<dbReference type="Pfam" id="PF16016">
    <property type="entry name" value="VASt"/>
    <property type="match status" value="2"/>
</dbReference>
<organism evidence="7">
    <name type="scientific">Brachypodium distachyon</name>
    <name type="common">Purple false brome</name>
    <name type="synonym">Trachynia distachya</name>
    <dbReference type="NCBI Taxonomy" id="15368"/>
    <lineage>
        <taxon>Eukaryota</taxon>
        <taxon>Viridiplantae</taxon>
        <taxon>Streptophyta</taxon>
        <taxon>Embryophyta</taxon>
        <taxon>Tracheophyta</taxon>
        <taxon>Spermatophyta</taxon>
        <taxon>Magnoliopsida</taxon>
        <taxon>Liliopsida</taxon>
        <taxon>Poales</taxon>
        <taxon>Poaceae</taxon>
        <taxon>BOP clade</taxon>
        <taxon>Pooideae</taxon>
        <taxon>Stipodae</taxon>
        <taxon>Brachypodieae</taxon>
        <taxon>Brachypodium</taxon>
    </lineage>
</organism>
<protein>
    <recommendedName>
        <fullName evidence="10">C2 and GRAM domain-containing protein</fullName>
    </recommendedName>
</protein>
<name>A0A2K2CVQ5_BRADI</name>
<dbReference type="SMART" id="SM00239">
    <property type="entry name" value="C2"/>
    <property type="match status" value="2"/>
</dbReference>
<dbReference type="InterPro" id="IPR000008">
    <property type="entry name" value="C2_dom"/>
</dbReference>
<dbReference type="PROSITE" id="PS50004">
    <property type="entry name" value="C2"/>
    <property type="match status" value="2"/>
</dbReference>
<dbReference type="SUPFAM" id="SSF49562">
    <property type="entry name" value="C2 domain (Calcium/lipid-binding domain, CaLB)"/>
    <property type="match status" value="2"/>
</dbReference>
<proteinExistence type="predicted"/>
<evidence type="ECO:0000313" key="8">
    <source>
        <dbReference type="EnsemblPlants" id="PNT66110"/>
    </source>
</evidence>
<dbReference type="InterPro" id="IPR004182">
    <property type="entry name" value="GRAM"/>
</dbReference>
<sequence length="1108" mass="123790">MGAVSRLEPGQRSAPMRLCVHVLEARGLPAIYLNGSSDPYVRLQLGRRRAKTTVVKRSLSPLWDEEFGFLVADVAEELVVSVLNEDRYFSTDFLGRVKVPLSAILETEDHSLGTAWYELQPKTRKFSRKRRGEICLRIYLSVREGHSNESQNILMQLINDTPCSSSRSIETSASSLSAVPSSLGLSSSASMDHALYRSGGDQLIQRITDQKGTSSIESQPCGSTQQAVLLEPEEDDADAANASSVVEVLSRYFRKGADTASSFTSEPEPMDHFQETEINSEFCENGKNSTPEVGLHELLRTMESKDQGCGMPGNLPGGILVDQSYAIAPTELNTMLFSANSDFWPAVAEVQGLSGLQNDPWKLENSENCLKRTLTYTKAASKLVKSVKATEEQTYLKAAGNSFAVLSCVSTPDVPCGNCFKVEILYCIIPGPQLPSKEQTSQLTISWRLNFVQSTMLKGMIENGAKQGLREGYAQFTEVLSQKIKVVELDDANSSKDKILASLQTHDQSNWKLVARFLGSFAFIFSFTVAVYGIAHLRLAKSNNMGLEYFGIDLPDSIGEVVFCAILILQGQNIFKVGRRFLHAWKQRGSDHGVKAHGDGWLLTVALIEGSGIVGAGTPGLPDPYVVFMCNGKRKTSSVKFRTSEPKWNEIFEFDAMDDPPSRLDVVVHDSDGPSDETTIGRTEVNFVKNNLTDLGDMWLPLDGRFAQGSEPKLHVRIFLNNSRGTEVVMNYLEKMGKEVGKKMHLRSAQTNSSFCKLFSLPTEEFLIDDFTCHLKRKMPLQGRLFLSPRIIGFYSNIFGRKTKFFFLWEDIDDIQVVPPSLSTVGSPSLMIILQKDRGLEARHGAKTQDPQGRLKFHFQTFVSFNDAHRIIMALWKMRLSGLEQKGEVNDKEPEPKQLASDEGSLLGNEDVKMTEVYTAVLSVDVNALMEMFSGGPLEQKVMQKAGCADYSPTEWEPVNRNIYQRQISFRFDKSSSKYGGEATTTQQKYNLQNREGWVLEEVMTLQGVLHEDYTSIQLKYHMMSTALKPNSCSIQVMLGIVWLKGTRHQKKATKNVMSNSANRLKEMFLEVEKELTSRKGIPFSTLDRFRPAANWWGLTLMQENRVD</sequence>
<dbReference type="SMART" id="SM00568">
    <property type="entry name" value="GRAM"/>
    <property type="match status" value="1"/>
</dbReference>
<dbReference type="InterPro" id="IPR031968">
    <property type="entry name" value="VASt"/>
</dbReference>
<keyword evidence="3" id="KW-1133">Transmembrane helix</keyword>
<dbReference type="InterPro" id="IPR044511">
    <property type="entry name" value="At1g03370/At5g50170-like"/>
</dbReference>
<reference evidence="7 8" key="1">
    <citation type="journal article" date="2010" name="Nature">
        <title>Genome sequencing and analysis of the model grass Brachypodium distachyon.</title>
        <authorList>
            <consortium name="International Brachypodium Initiative"/>
        </authorList>
    </citation>
    <scope>NUCLEOTIDE SEQUENCE [LARGE SCALE GENOMIC DNA]</scope>
    <source>
        <strain evidence="7 8">Bd21</strain>
    </source>
</reference>
<evidence type="ECO:0000256" key="4">
    <source>
        <dbReference type="ARBA" id="ARBA00023136"/>
    </source>
</evidence>
<comment type="subcellular location">
    <subcellularLocation>
        <location evidence="1">Membrane</location>
        <topology evidence="1">Single-pass membrane protein</topology>
    </subcellularLocation>
</comment>
<dbReference type="OrthoDB" id="2162691at2759"/>
<dbReference type="Pfam" id="PF00168">
    <property type="entry name" value="C2"/>
    <property type="match status" value="2"/>
</dbReference>
<evidence type="ECO:0000256" key="3">
    <source>
        <dbReference type="ARBA" id="ARBA00022989"/>
    </source>
</evidence>
<dbReference type="STRING" id="15368.A0A2K2CVQ5"/>
<dbReference type="InterPro" id="IPR011993">
    <property type="entry name" value="PH-like_dom_sf"/>
</dbReference>
<dbReference type="Gramene" id="PNT66110">
    <property type="protein sequence ID" value="PNT66110"/>
    <property type="gene ID" value="BRADI_3g07360v3"/>
</dbReference>
<dbReference type="Proteomes" id="UP000008810">
    <property type="component" value="Chromosome 3"/>
</dbReference>
<dbReference type="Gene3D" id="2.60.40.150">
    <property type="entry name" value="C2 domain"/>
    <property type="match status" value="2"/>
</dbReference>
<dbReference type="EnsemblPlants" id="PNT66110">
    <property type="protein sequence ID" value="PNT66110"/>
    <property type="gene ID" value="BRADI_3g07360v3"/>
</dbReference>
<dbReference type="InterPro" id="IPR035892">
    <property type="entry name" value="C2_domain_sf"/>
</dbReference>
<dbReference type="FunCoup" id="A0A2K2CVQ5">
    <property type="interactions" value="17"/>
</dbReference>
<dbReference type="ExpressionAtlas" id="A0A2K2CVQ5">
    <property type="expression patterns" value="baseline"/>
</dbReference>
<dbReference type="Gene3D" id="2.30.29.30">
    <property type="entry name" value="Pleckstrin-homology domain (PH domain)/Phosphotyrosine-binding domain (PTB)"/>
    <property type="match status" value="1"/>
</dbReference>
<feature type="domain" description="VASt" evidence="6">
    <location>
        <begin position="913"/>
        <end position="1080"/>
    </location>
</feature>
<dbReference type="EMBL" id="CM000882">
    <property type="protein sequence ID" value="PNT66110.1"/>
    <property type="molecule type" value="Genomic_DNA"/>
</dbReference>
<keyword evidence="4" id="KW-0472">Membrane</keyword>
<evidence type="ECO:0000259" key="5">
    <source>
        <dbReference type="PROSITE" id="PS50004"/>
    </source>
</evidence>
<dbReference type="PANTHER" id="PTHR46296:SF4">
    <property type="entry name" value="OS02G0199800 PROTEIN"/>
    <property type="match status" value="1"/>
</dbReference>
<dbReference type="AlphaFoldDB" id="A0A2K2CVQ5"/>
<dbReference type="GO" id="GO:0016020">
    <property type="term" value="C:membrane"/>
    <property type="evidence" value="ECO:0007669"/>
    <property type="project" value="UniProtKB-SubCell"/>
</dbReference>
<dbReference type="PROSITE" id="PS51778">
    <property type="entry name" value="VAST"/>
    <property type="match status" value="2"/>
</dbReference>
<reference evidence="8" key="3">
    <citation type="submission" date="2018-08" db="UniProtKB">
        <authorList>
            <consortium name="EnsemblPlants"/>
        </authorList>
    </citation>
    <scope>IDENTIFICATION</scope>
    <source>
        <strain evidence="8">cv. Bd21</strain>
    </source>
</reference>
<dbReference type="Pfam" id="PF02893">
    <property type="entry name" value="GRAM"/>
    <property type="match status" value="1"/>
</dbReference>
<dbReference type="CDD" id="cd00030">
    <property type="entry name" value="C2"/>
    <property type="match status" value="2"/>
</dbReference>
<evidence type="ECO:0000313" key="7">
    <source>
        <dbReference type="EMBL" id="PNT66110.1"/>
    </source>
</evidence>
<dbReference type="KEGG" id="bdi:100827787"/>
<feature type="domain" description="C2" evidence="5">
    <location>
        <begin position="576"/>
        <end position="700"/>
    </location>
</feature>
<dbReference type="RefSeq" id="XP_003571080.1">
    <property type="nucleotide sequence ID" value="XM_003571032.4"/>
</dbReference>
<dbReference type="GeneID" id="100827787"/>
<keyword evidence="2" id="KW-0812">Transmembrane</keyword>
<dbReference type="PANTHER" id="PTHR46296">
    <property type="entry name" value="BNAA05G37250D PROTEIN"/>
    <property type="match status" value="1"/>
</dbReference>
<evidence type="ECO:0008006" key="10">
    <source>
        <dbReference type="Google" id="ProtNLM"/>
    </source>
</evidence>
<evidence type="ECO:0000313" key="9">
    <source>
        <dbReference type="Proteomes" id="UP000008810"/>
    </source>
</evidence>
<accession>A0A2K2CVQ5</accession>
<keyword evidence="9" id="KW-1185">Reference proteome</keyword>
<gene>
    <name evidence="8" type="primary">LOC100827787</name>
    <name evidence="7" type="ORF">BRADI_3g07360v3</name>
</gene>
<evidence type="ECO:0000256" key="1">
    <source>
        <dbReference type="ARBA" id="ARBA00004167"/>
    </source>
</evidence>
<evidence type="ECO:0000256" key="2">
    <source>
        <dbReference type="ARBA" id="ARBA00022692"/>
    </source>
</evidence>
<evidence type="ECO:0000259" key="6">
    <source>
        <dbReference type="PROSITE" id="PS51778"/>
    </source>
</evidence>
<feature type="domain" description="VASt" evidence="6">
    <location>
        <begin position="316"/>
        <end position="488"/>
    </location>
</feature>
<reference evidence="7" key="2">
    <citation type="submission" date="2017-06" db="EMBL/GenBank/DDBJ databases">
        <title>WGS assembly of Brachypodium distachyon.</title>
        <authorList>
            <consortium name="The International Brachypodium Initiative"/>
            <person name="Lucas S."/>
            <person name="Harmon-Smith M."/>
            <person name="Lail K."/>
            <person name="Tice H."/>
            <person name="Grimwood J."/>
            <person name="Bruce D."/>
            <person name="Barry K."/>
            <person name="Shu S."/>
            <person name="Lindquist E."/>
            <person name="Wang M."/>
            <person name="Pitluck S."/>
            <person name="Vogel J.P."/>
            <person name="Garvin D.F."/>
            <person name="Mockler T.C."/>
            <person name="Schmutz J."/>
            <person name="Rokhsar D."/>
            <person name="Bevan M.W."/>
        </authorList>
    </citation>
    <scope>NUCLEOTIDE SEQUENCE</scope>
    <source>
        <strain evidence="7">Bd21</strain>
    </source>
</reference>